<sequence>MPVLNILKRALDDIKVAAHRFSLEQFATWKENRDMILNWIDSLSRINTQFLHTASNFPDTQSNGMPRQESNQFPDTNHGVIRGSLVEVEPADQQPNHMGFVESTTASRVASHAALSENDPLIRVTEGSTRRQTRNSDLAPNRLDLSMRTNTQILPTASNSPVIQSSGIPRQESTQVSETNHGEIRRLWVEVVPADQQPNRAEFVDRMPASCDASRAIVSENDPLIQVANGNARRQIRNRVDRDSSLVSGKEWWDSYRPP</sequence>
<keyword evidence="3" id="KW-1185">Reference proteome</keyword>
<comment type="caution">
    <text evidence="2">The sequence shown here is derived from an EMBL/GenBank/DDBJ whole genome shotgun (WGS) entry which is preliminary data.</text>
</comment>
<reference evidence="2 3" key="1">
    <citation type="submission" date="2024-09" db="EMBL/GenBank/DDBJ databases">
        <title>Chromosome-scale assembly of Riccia fluitans.</title>
        <authorList>
            <person name="Paukszto L."/>
            <person name="Sawicki J."/>
            <person name="Karawczyk K."/>
            <person name="Piernik-Szablinska J."/>
            <person name="Szczecinska M."/>
            <person name="Mazdziarz M."/>
        </authorList>
    </citation>
    <scope>NUCLEOTIDE SEQUENCE [LARGE SCALE GENOMIC DNA]</scope>
    <source>
        <strain evidence="2">Rf_01</strain>
        <tissue evidence="2">Aerial parts of the thallus</tissue>
    </source>
</reference>
<dbReference type="Proteomes" id="UP001605036">
    <property type="component" value="Unassembled WGS sequence"/>
</dbReference>
<gene>
    <name evidence="2" type="ORF">R1flu_027252</name>
</gene>
<evidence type="ECO:0000256" key="1">
    <source>
        <dbReference type="SAM" id="MobiDB-lite"/>
    </source>
</evidence>
<protein>
    <submittedName>
        <fullName evidence="2">Uncharacterized protein</fullName>
    </submittedName>
</protein>
<name>A0ABD1XI94_9MARC</name>
<organism evidence="2 3">
    <name type="scientific">Riccia fluitans</name>
    <dbReference type="NCBI Taxonomy" id="41844"/>
    <lineage>
        <taxon>Eukaryota</taxon>
        <taxon>Viridiplantae</taxon>
        <taxon>Streptophyta</taxon>
        <taxon>Embryophyta</taxon>
        <taxon>Marchantiophyta</taxon>
        <taxon>Marchantiopsida</taxon>
        <taxon>Marchantiidae</taxon>
        <taxon>Marchantiales</taxon>
        <taxon>Ricciaceae</taxon>
        <taxon>Riccia</taxon>
    </lineage>
</organism>
<dbReference type="EMBL" id="JBHFFA010000008">
    <property type="protein sequence ID" value="KAL2608679.1"/>
    <property type="molecule type" value="Genomic_DNA"/>
</dbReference>
<evidence type="ECO:0000313" key="3">
    <source>
        <dbReference type="Proteomes" id="UP001605036"/>
    </source>
</evidence>
<evidence type="ECO:0000313" key="2">
    <source>
        <dbReference type="EMBL" id="KAL2608679.1"/>
    </source>
</evidence>
<proteinExistence type="predicted"/>
<dbReference type="AlphaFoldDB" id="A0ABD1XI94"/>
<accession>A0ABD1XI94</accession>
<feature type="region of interest" description="Disordered" evidence="1">
    <location>
        <begin position="144"/>
        <end position="181"/>
    </location>
</feature>
<feature type="compositionally biased region" description="Polar residues" evidence="1">
    <location>
        <begin position="147"/>
        <end position="179"/>
    </location>
</feature>